<evidence type="ECO:0000259" key="7">
    <source>
        <dbReference type="PROSITE" id="PS51510"/>
    </source>
</evidence>
<evidence type="ECO:0000256" key="6">
    <source>
        <dbReference type="RuleBase" id="RU000505"/>
    </source>
</evidence>
<comment type="similarity">
    <text evidence="5 6">Belongs to the ATP:guanido phosphotransferase family.</text>
</comment>
<dbReference type="EMBL" id="DXEW01000025">
    <property type="protein sequence ID" value="HIX50563.1"/>
    <property type="molecule type" value="Genomic_DNA"/>
</dbReference>
<keyword evidence="1 5" id="KW-0808">Transferase</keyword>
<evidence type="ECO:0000313" key="9">
    <source>
        <dbReference type="Proteomes" id="UP000886847"/>
    </source>
</evidence>
<name>A0A9D1W1P4_9FIRM</name>
<dbReference type="AlphaFoldDB" id="A0A9D1W1P4"/>
<reference evidence="8" key="1">
    <citation type="journal article" date="2021" name="PeerJ">
        <title>Extensive microbial diversity within the chicken gut microbiome revealed by metagenomics and culture.</title>
        <authorList>
            <person name="Gilroy R."/>
            <person name="Ravi A."/>
            <person name="Getino M."/>
            <person name="Pursley I."/>
            <person name="Horton D.L."/>
            <person name="Alikhan N.F."/>
            <person name="Baker D."/>
            <person name="Gharbi K."/>
            <person name="Hall N."/>
            <person name="Watson M."/>
            <person name="Adriaenssens E.M."/>
            <person name="Foster-Nyarko E."/>
            <person name="Jarju S."/>
            <person name="Secka A."/>
            <person name="Antonio M."/>
            <person name="Oren A."/>
            <person name="Chaudhuri R.R."/>
            <person name="La Ragione R."/>
            <person name="Hildebrand F."/>
            <person name="Pallen M.J."/>
        </authorList>
    </citation>
    <scope>NUCLEOTIDE SEQUENCE</scope>
    <source>
        <strain evidence="8">2189</strain>
    </source>
</reference>
<dbReference type="GO" id="GO:0046314">
    <property type="term" value="P:phosphocreatine biosynthetic process"/>
    <property type="evidence" value="ECO:0007669"/>
    <property type="project" value="InterPro"/>
</dbReference>
<feature type="domain" description="Phosphagen kinase C-terminal" evidence="7">
    <location>
        <begin position="8"/>
        <end position="240"/>
    </location>
</feature>
<proteinExistence type="inferred from homology"/>
<dbReference type="InterPro" id="IPR022414">
    <property type="entry name" value="ATP-guanido_PTrfase_cat"/>
</dbReference>
<dbReference type="GO" id="GO:0005524">
    <property type="term" value="F:ATP binding"/>
    <property type="evidence" value="ECO:0007669"/>
    <property type="project" value="UniProtKB-UniRule"/>
</dbReference>
<feature type="binding site" evidence="5">
    <location>
        <begin position="11"/>
        <end position="15"/>
    </location>
    <ligand>
        <name>ATP</name>
        <dbReference type="ChEBI" id="CHEBI:30616"/>
    </ligand>
</feature>
<dbReference type="PROSITE" id="PS51510">
    <property type="entry name" value="PHOSPHAGEN_KINASE_C"/>
    <property type="match status" value="1"/>
</dbReference>
<reference evidence="8" key="2">
    <citation type="submission" date="2021-04" db="EMBL/GenBank/DDBJ databases">
        <authorList>
            <person name="Gilroy R."/>
        </authorList>
    </citation>
    <scope>NUCLEOTIDE SEQUENCE</scope>
    <source>
        <strain evidence="8">2189</strain>
    </source>
</reference>
<organism evidence="8 9">
    <name type="scientific">Candidatus Borkfalkia faecavium</name>
    <dbReference type="NCBI Taxonomy" id="2838508"/>
    <lineage>
        <taxon>Bacteria</taxon>
        <taxon>Bacillati</taxon>
        <taxon>Bacillota</taxon>
        <taxon>Clostridia</taxon>
        <taxon>Christensenellales</taxon>
        <taxon>Christensenellaceae</taxon>
        <taxon>Candidatus Borkfalkia</taxon>
    </lineage>
</organism>
<evidence type="ECO:0000256" key="2">
    <source>
        <dbReference type="ARBA" id="ARBA00022741"/>
    </source>
</evidence>
<feature type="binding site" evidence="5">
    <location>
        <begin position="162"/>
        <end position="166"/>
    </location>
    <ligand>
        <name>ATP</name>
        <dbReference type="ChEBI" id="CHEBI:30616"/>
    </ligand>
</feature>
<sequence length="351" mass="38850">MINNIESTVVSTRVRLARNLAGYPFPNRLESEAQAREIVRMVQGAASRLRSFNLYYMNEISEEVAQAICDDHLISTDLVASSFGAALIDEEEAEEPHGKFSIMVNEEDHLREQYILRGLNLPLAYKKISAVDDELSRSLPFAFDGQLGYLTACPTNLGTGLRASVMLFLPGLTRTDKIEPLVAAVAEKGHTVRGVYGEGSAAEGYMYQVSNEVTIGYSEEQILEDVQGAVLEIVRLESQARKALRAGDTIGLKDECCRAVGILSHCERISYAEFLQLASSVKLGAALGFLDISEFSWLDDFISSMRPANLSLFTDVELTPAERDVYRARECRNTFAGVRRSEESGKKRSKI</sequence>
<gene>
    <name evidence="8" type="ORF">H9851_04710</name>
</gene>
<evidence type="ECO:0000256" key="1">
    <source>
        <dbReference type="ARBA" id="ARBA00022679"/>
    </source>
</evidence>
<dbReference type="InterPro" id="IPR022415">
    <property type="entry name" value="ATP-guanido_PTrfase_AS"/>
</dbReference>
<evidence type="ECO:0000256" key="5">
    <source>
        <dbReference type="PROSITE-ProRule" id="PRU00843"/>
    </source>
</evidence>
<dbReference type="PANTHER" id="PTHR11547">
    <property type="entry name" value="ARGININE OR CREATINE KINASE"/>
    <property type="match status" value="1"/>
</dbReference>
<dbReference type="GO" id="GO:0005615">
    <property type="term" value="C:extracellular space"/>
    <property type="evidence" value="ECO:0007669"/>
    <property type="project" value="TreeGrafter"/>
</dbReference>
<evidence type="ECO:0000313" key="8">
    <source>
        <dbReference type="EMBL" id="HIX50563.1"/>
    </source>
</evidence>
<dbReference type="Gene3D" id="3.30.590.10">
    <property type="entry name" value="Glutamine synthetase/guanido kinase, catalytic domain"/>
    <property type="match status" value="1"/>
</dbReference>
<comment type="caution">
    <text evidence="8">The sequence shown here is derived from an EMBL/GenBank/DDBJ whole genome shotgun (WGS) entry which is preliminary data.</text>
</comment>
<dbReference type="SUPFAM" id="SSF55931">
    <property type="entry name" value="Glutamine synthetase/guanido kinase"/>
    <property type="match status" value="1"/>
</dbReference>
<dbReference type="InterPro" id="IPR023660">
    <property type="entry name" value="Arg_Kinase"/>
</dbReference>
<dbReference type="PROSITE" id="PS00112">
    <property type="entry name" value="PHOSPHAGEN_KINASE"/>
    <property type="match status" value="1"/>
</dbReference>
<feature type="binding site" evidence="5">
    <location>
        <position position="111"/>
    </location>
    <ligand>
        <name>ATP</name>
        <dbReference type="ChEBI" id="CHEBI:30616"/>
    </ligand>
</feature>
<evidence type="ECO:0000256" key="3">
    <source>
        <dbReference type="ARBA" id="ARBA00022777"/>
    </source>
</evidence>
<dbReference type="PANTHER" id="PTHR11547:SF38">
    <property type="entry name" value="ARGININE KINASE 1-RELATED"/>
    <property type="match status" value="1"/>
</dbReference>
<dbReference type="InterPro" id="IPR000749">
    <property type="entry name" value="ATP-guanido_PTrfase"/>
</dbReference>
<dbReference type="Proteomes" id="UP000886847">
    <property type="component" value="Unassembled WGS sequence"/>
</dbReference>
<dbReference type="InterPro" id="IPR014746">
    <property type="entry name" value="Gln_synth/guanido_kin_cat_dom"/>
</dbReference>
<keyword evidence="2 5" id="KW-0547">Nucleotide-binding</keyword>
<dbReference type="GO" id="GO:0004111">
    <property type="term" value="F:creatine kinase activity"/>
    <property type="evidence" value="ECO:0007669"/>
    <property type="project" value="InterPro"/>
</dbReference>
<dbReference type="Pfam" id="PF00217">
    <property type="entry name" value="ATP-gua_Ptrans"/>
    <property type="match status" value="1"/>
</dbReference>
<keyword evidence="4 5" id="KW-0067">ATP-binding</keyword>
<feature type="binding site" evidence="5">
    <location>
        <begin position="193"/>
        <end position="198"/>
    </location>
    <ligand>
        <name>ATP</name>
        <dbReference type="ChEBI" id="CHEBI:30616"/>
    </ligand>
</feature>
<accession>A0A9D1W1P4</accession>
<protein>
    <recommendedName>
        <fullName evidence="7">Phosphagen kinase C-terminal domain-containing protein</fullName>
    </recommendedName>
</protein>
<evidence type="ECO:0000256" key="4">
    <source>
        <dbReference type="ARBA" id="ARBA00022840"/>
    </source>
</evidence>
<dbReference type="CDD" id="cd07930">
    <property type="entry name" value="bacterial_phosphagen_kinase"/>
    <property type="match status" value="1"/>
</dbReference>
<keyword evidence="3 5" id="KW-0418">Kinase</keyword>
<feature type="binding site" evidence="5">
    <location>
        <position position="72"/>
    </location>
    <ligand>
        <name>ATP</name>
        <dbReference type="ChEBI" id="CHEBI:30616"/>
    </ligand>
</feature>